<evidence type="ECO:0000256" key="2">
    <source>
        <dbReference type="ARBA" id="ARBA00022475"/>
    </source>
</evidence>
<name>A0A2P1PSP1_9GAMM</name>
<evidence type="ECO:0000256" key="11">
    <source>
        <dbReference type="ARBA" id="ARBA00035585"/>
    </source>
</evidence>
<dbReference type="GO" id="GO:0140114">
    <property type="term" value="P:cellular detoxification of fluoride"/>
    <property type="evidence" value="ECO:0007669"/>
    <property type="project" value="UniProtKB-UniRule"/>
</dbReference>
<dbReference type="GO" id="GO:0005886">
    <property type="term" value="C:plasma membrane"/>
    <property type="evidence" value="ECO:0007669"/>
    <property type="project" value="UniProtKB-SubCell"/>
</dbReference>
<keyword evidence="14" id="KW-1185">Reference proteome</keyword>
<gene>
    <name evidence="12 13" type="primary">crcB</name>
    <name evidence="12" type="synonym">fluC</name>
    <name evidence="13" type="ORF">C7S18_11880</name>
</gene>
<feature type="transmembrane region" description="Helical" evidence="12">
    <location>
        <begin position="96"/>
        <end position="119"/>
    </location>
</feature>
<accession>A0A2P1PSP1</accession>
<comment type="function">
    <text evidence="12">Fluoride-specific ion channel. Important for reducing fluoride concentration in the cell, thus reducing its toxicity.</text>
</comment>
<keyword evidence="5 12" id="KW-1133">Transmembrane helix</keyword>
<dbReference type="AlphaFoldDB" id="A0A2P1PSP1"/>
<sequence>MLSHWLLVALGGATGASLRYAVSLLLPMQASAGRFPWATFTVNVLGCAAAGFVYAWLQRAPEQREVWRLLLMVGVMGGFTTFSAFGLETWHLIRQGAIGLALLNVVASCTLGVLALALAHRLATNSH</sequence>
<feature type="transmembrane region" description="Helical" evidence="12">
    <location>
        <begin position="37"/>
        <end position="57"/>
    </location>
</feature>
<comment type="similarity">
    <text evidence="10 12">Belongs to the fluoride channel Fluc/FEX (TC 1.A.43) family.</text>
</comment>
<evidence type="ECO:0000256" key="8">
    <source>
        <dbReference type="ARBA" id="ARBA00023136"/>
    </source>
</evidence>
<reference evidence="13 14" key="1">
    <citation type="submission" date="2018-03" db="EMBL/GenBank/DDBJ databases">
        <title>Ahniella affigens gen. nov., sp. nov., a gammaproteobacterium isolated from sandy soil near a stream.</title>
        <authorList>
            <person name="Ko Y."/>
            <person name="Kim J.-H."/>
        </authorList>
    </citation>
    <scope>NUCLEOTIDE SEQUENCE [LARGE SCALE GENOMIC DNA]</scope>
    <source>
        <strain evidence="13 14">D13</strain>
    </source>
</reference>
<keyword evidence="2 12" id="KW-1003">Cell membrane</keyword>
<keyword evidence="9 12" id="KW-0407">Ion channel</keyword>
<dbReference type="PANTHER" id="PTHR28259:SF1">
    <property type="entry name" value="FLUORIDE EXPORT PROTEIN 1-RELATED"/>
    <property type="match status" value="1"/>
</dbReference>
<keyword evidence="3" id="KW-0997">Cell inner membrane</keyword>
<dbReference type="EMBL" id="CP027860">
    <property type="protein sequence ID" value="AVP97850.1"/>
    <property type="molecule type" value="Genomic_DNA"/>
</dbReference>
<comment type="catalytic activity">
    <reaction evidence="11">
        <text>fluoride(in) = fluoride(out)</text>
        <dbReference type="Rhea" id="RHEA:76159"/>
        <dbReference type="ChEBI" id="CHEBI:17051"/>
    </reaction>
    <physiologicalReaction direction="left-to-right" evidence="11">
        <dbReference type="Rhea" id="RHEA:76160"/>
    </physiologicalReaction>
</comment>
<reference evidence="13 14" key="2">
    <citation type="submission" date="2018-03" db="EMBL/GenBank/DDBJ databases">
        <authorList>
            <person name="Keele B.F."/>
        </authorList>
    </citation>
    <scope>NUCLEOTIDE SEQUENCE [LARGE SCALE GENOMIC DNA]</scope>
    <source>
        <strain evidence="13 14">D13</strain>
    </source>
</reference>
<protein>
    <recommendedName>
        <fullName evidence="12">Fluoride-specific ion channel FluC</fullName>
    </recommendedName>
</protein>
<proteinExistence type="inferred from homology"/>
<keyword evidence="6 12" id="KW-0915">Sodium</keyword>
<feature type="transmembrane region" description="Helical" evidence="12">
    <location>
        <begin position="69"/>
        <end position="90"/>
    </location>
</feature>
<evidence type="ECO:0000256" key="7">
    <source>
        <dbReference type="ARBA" id="ARBA00023065"/>
    </source>
</evidence>
<evidence type="ECO:0000256" key="3">
    <source>
        <dbReference type="ARBA" id="ARBA00022519"/>
    </source>
</evidence>
<dbReference type="GO" id="GO:0046872">
    <property type="term" value="F:metal ion binding"/>
    <property type="evidence" value="ECO:0007669"/>
    <property type="project" value="UniProtKB-KW"/>
</dbReference>
<feature type="binding site" evidence="12">
    <location>
        <position position="77"/>
    </location>
    <ligand>
        <name>Na(+)</name>
        <dbReference type="ChEBI" id="CHEBI:29101"/>
        <note>structural</note>
    </ligand>
</feature>
<dbReference type="KEGG" id="xba:C7S18_11880"/>
<evidence type="ECO:0000256" key="6">
    <source>
        <dbReference type="ARBA" id="ARBA00023053"/>
    </source>
</evidence>
<keyword evidence="7 12" id="KW-0406">Ion transport</keyword>
<dbReference type="NCBIfam" id="TIGR00494">
    <property type="entry name" value="crcB"/>
    <property type="match status" value="1"/>
</dbReference>
<organism evidence="13 14">
    <name type="scientific">Ahniella affigens</name>
    <dbReference type="NCBI Taxonomy" id="2021234"/>
    <lineage>
        <taxon>Bacteria</taxon>
        <taxon>Pseudomonadati</taxon>
        <taxon>Pseudomonadota</taxon>
        <taxon>Gammaproteobacteria</taxon>
        <taxon>Lysobacterales</taxon>
        <taxon>Rhodanobacteraceae</taxon>
        <taxon>Ahniella</taxon>
    </lineage>
</organism>
<comment type="activity regulation">
    <text evidence="12">Na(+) is not transported, but it plays an essential structural role and its presence is essential for fluoride channel function.</text>
</comment>
<evidence type="ECO:0000313" key="13">
    <source>
        <dbReference type="EMBL" id="AVP97850.1"/>
    </source>
</evidence>
<evidence type="ECO:0000256" key="9">
    <source>
        <dbReference type="ARBA" id="ARBA00023303"/>
    </source>
</evidence>
<keyword evidence="4 12" id="KW-0812">Transmembrane</keyword>
<dbReference type="Proteomes" id="UP000241074">
    <property type="component" value="Chromosome"/>
</dbReference>
<dbReference type="Pfam" id="PF02537">
    <property type="entry name" value="CRCB"/>
    <property type="match status" value="1"/>
</dbReference>
<dbReference type="PANTHER" id="PTHR28259">
    <property type="entry name" value="FLUORIDE EXPORT PROTEIN 1-RELATED"/>
    <property type="match status" value="1"/>
</dbReference>
<dbReference type="RefSeq" id="WP_106891770.1">
    <property type="nucleotide sequence ID" value="NZ_CP027860.1"/>
</dbReference>
<evidence type="ECO:0000256" key="12">
    <source>
        <dbReference type="HAMAP-Rule" id="MF_00454"/>
    </source>
</evidence>
<dbReference type="OrthoDB" id="9806299at2"/>
<keyword evidence="12" id="KW-0479">Metal-binding</keyword>
<evidence type="ECO:0000256" key="4">
    <source>
        <dbReference type="ARBA" id="ARBA00022692"/>
    </source>
</evidence>
<dbReference type="InterPro" id="IPR003691">
    <property type="entry name" value="FluC"/>
</dbReference>
<keyword evidence="8 12" id="KW-0472">Membrane</keyword>
<evidence type="ECO:0000256" key="1">
    <source>
        <dbReference type="ARBA" id="ARBA00004651"/>
    </source>
</evidence>
<dbReference type="HAMAP" id="MF_00454">
    <property type="entry name" value="FluC"/>
    <property type="match status" value="1"/>
</dbReference>
<feature type="binding site" evidence="12">
    <location>
        <position position="80"/>
    </location>
    <ligand>
        <name>Na(+)</name>
        <dbReference type="ChEBI" id="CHEBI:29101"/>
        <note>structural</note>
    </ligand>
</feature>
<evidence type="ECO:0000256" key="5">
    <source>
        <dbReference type="ARBA" id="ARBA00022989"/>
    </source>
</evidence>
<evidence type="ECO:0000313" key="14">
    <source>
        <dbReference type="Proteomes" id="UP000241074"/>
    </source>
</evidence>
<comment type="subcellular location">
    <subcellularLocation>
        <location evidence="1 12">Cell membrane</location>
        <topology evidence="1 12">Multi-pass membrane protein</topology>
    </subcellularLocation>
</comment>
<keyword evidence="12" id="KW-0813">Transport</keyword>
<dbReference type="GO" id="GO:0062054">
    <property type="term" value="F:fluoride channel activity"/>
    <property type="evidence" value="ECO:0007669"/>
    <property type="project" value="UniProtKB-UniRule"/>
</dbReference>
<evidence type="ECO:0000256" key="10">
    <source>
        <dbReference type="ARBA" id="ARBA00035120"/>
    </source>
</evidence>